<feature type="disulfide bond" evidence="5">
    <location>
        <begin position="1285"/>
        <end position="1312"/>
    </location>
</feature>
<feature type="disulfide bond" evidence="5">
    <location>
        <begin position="772"/>
        <end position="799"/>
    </location>
</feature>
<dbReference type="InterPro" id="IPR051503">
    <property type="entry name" value="ComplSys_Reg/VirEntry_Med"/>
</dbReference>
<keyword evidence="4 5" id="KW-1015">Disulfide bond</keyword>
<feature type="domain" description="Sushi" evidence="7">
    <location>
        <begin position="738"/>
        <end position="801"/>
    </location>
</feature>
<protein>
    <recommendedName>
        <fullName evidence="7">Sushi domain-containing protein</fullName>
    </recommendedName>
</protein>
<feature type="domain" description="Sushi" evidence="7">
    <location>
        <begin position="660"/>
        <end position="724"/>
    </location>
</feature>
<dbReference type="OrthoDB" id="6480633at2759"/>
<name>A0A8S1GMH8_9PELO</name>
<feature type="domain" description="Sushi" evidence="7">
    <location>
        <begin position="1179"/>
        <end position="1245"/>
    </location>
</feature>
<reference evidence="8" key="1">
    <citation type="submission" date="2020-10" db="EMBL/GenBank/DDBJ databases">
        <authorList>
            <person name="Kikuchi T."/>
        </authorList>
    </citation>
    <scope>NUCLEOTIDE SEQUENCE</scope>
    <source>
        <strain evidence="8">NKZ352</strain>
    </source>
</reference>
<dbReference type="EMBL" id="CAJGYM010000001">
    <property type="protein sequence ID" value="CAD6184264.1"/>
    <property type="molecule type" value="Genomic_DNA"/>
</dbReference>
<comment type="caution">
    <text evidence="5">Lacks conserved residue(s) required for the propagation of feature annotation.</text>
</comment>
<evidence type="ECO:0000313" key="8">
    <source>
        <dbReference type="EMBL" id="CAD6184264.1"/>
    </source>
</evidence>
<organism evidence="8 9">
    <name type="scientific">Caenorhabditis auriculariae</name>
    <dbReference type="NCBI Taxonomy" id="2777116"/>
    <lineage>
        <taxon>Eukaryota</taxon>
        <taxon>Metazoa</taxon>
        <taxon>Ecdysozoa</taxon>
        <taxon>Nematoda</taxon>
        <taxon>Chromadorea</taxon>
        <taxon>Rhabditida</taxon>
        <taxon>Rhabditina</taxon>
        <taxon>Rhabditomorpha</taxon>
        <taxon>Rhabditoidea</taxon>
        <taxon>Rhabditidae</taxon>
        <taxon>Peloderinae</taxon>
        <taxon>Caenorhabditis</taxon>
    </lineage>
</organism>
<keyword evidence="2 5" id="KW-0768">Sushi</keyword>
<accession>A0A8S1GMH8</accession>
<feature type="disulfide bond" evidence="5">
    <location>
        <begin position="1216"/>
        <end position="1243"/>
    </location>
</feature>
<feature type="chain" id="PRO_5035738245" description="Sushi domain-containing protein" evidence="6">
    <location>
        <begin position="18"/>
        <end position="1642"/>
    </location>
</feature>
<dbReference type="Gene3D" id="2.10.70.10">
    <property type="entry name" value="Complement Module, domain 1"/>
    <property type="match status" value="13"/>
</dbReference>
<dbReference type="PANTHER" id="PTHR45785:SF2">
    <property type="entry name" value="COMPLEMENT FACTOR H-RELATED"/>
    <property type="match status" value="1"/>
</dbReference>
<dbReference type="SUPFAM" id="SSF57535">
    <property type="entry name" value="Complement control module/SCR domain"/>
    <property type="match status" value="14"/>
</dbReference>
<feature type="domain" description="Sushi" evidence="7">
    <location>
        <begin position="497"/>
        <end position="562"/>
    </location>
</feature>
<feature type="domain" description="Sushi" evidence="7">
    <location>
        <begin position="1108"/>
        <end position="1171"/>
    </location>
</feature>
<dbReference type="Pfam" id="PF00084">
    <property type="entry name" value="Sushi"/>
    <property type="match status" value="10"/>
</dbReference>
<evidence type="ECO:0000256" key="2">
    <source>
        <dbReference type="ARBA" id="ARBA00022659"/>
    </source>
</evidence>
<feature type="domain" description="Sushi" evidence="7">
    <location>
        <begin position="1405"/>
        <end position="1465"/>
    </location>
</feature>
<evidence type="ECO:0000313" key="9">
    <source>
        <dbReference type="Proteomes" id="UP000835052"/>
    </source>
</evidence>
<feature type="domain" description="Sushi" evidence="7">
    <location>
        <begin position="583"/>
        <end position="645"/>
    </location>
</feature>
<evidence type="ECO:0000256" key="3">
    <source>
        <dbReference type="ARBA" id="ARBA00022729"/>
    </source>
</evidence>
<keyword evidence="9" id="KW-1185">Reference proteome</keyword>
<dbReference type="PROSITE" id="PS50923">
    <property type="entry name" value="SUSHI"/>
    <property type="match status" value="11"/>
</dbReference>
<dbReference type="CDD" id="cd00033">
    <property type="entry name" value="CCP"/>
    <property type="match status" value="8"/>
</dbReference>
<evidence type="ECO:0000256" key="4">
    <source>
        <dbReference type="ARBA" id="ARBA00023157"/>
    </source>
</evidence>
<dbReference type="InterPro" id="IPR000436">
    <property type="entry name" value="Sushi_SCR_CCP_dom"/>
</dbReference>
<keyword evidence="3 6" id="KW-0732">Signal</keyword>
<proteinExistence type="predicted"/>
<dbReference type="SMART" id="SM00032">
    <property type="entry name" value="CCP"/>
    <property type="match status" value="19"/>
</dbReference>
<comment type="subcellular location">
    <subcellularLocation>
        <location evidence="1">Virion</location>
    </subcellularLocation>
</comment>
<evidence type="ECO:0000259" key="7">
    <source>
        <dbReference type="PROSITE" id="PS50923"/>
    </source>
</evidence>
<feature type="domain" description="Sushi" evidence="7">
    <location>
        <begin position="274"/>
        <end position="336"/>
    </location>
</feature>
<evidence type="ECO:0000256" key="5">
    <source>
        <dbReference type="PROSITE-ProRule" id="PRU00302"/>
    </source>
</evidence>
<dbReference type="PANTHER" id="PTHR45785">
    <property type="entry name" value="COMPLEMENT FACTOR H-RELATED"/>
    <property type="match status" value="1"/>
</dbReference>
<feature type="domain" description="Sushi" evidence="7">
    <location>
        <begin position="1251"/>
        <end position="1314"/>
    </location>
</feature>
<evidence type="ECO:0000256" key="6">
    <source>
        <dbReference type="SAM" id="SignalP"/>
    </source>
</evidence>
<dbReference type="Proteomes" id="UP000835052">
    <property type="component" value="Unassembled WGS sequence"/>
</dbReference>
<dbReference type="InterPro" id="IPR035976">
    <property type="entry name" value="Sushi/SCR/CCP_sf"/>
</dbReference>
<comment type="caution">
    <text evidence="8">The sequence shown here is derived from an EMBL/GenBank/DDBJ whole genome shotgun (WGS) entry which is preliminary data.</text>
</comment>
<feature type="domain" description="Sushi" evidence="7">
    <location>
        <begin position="1574"/>
        <end position="1638"/>
    </location>
</feature>
<feature type="domain" description="Sushi" evidence="7">
    <location>
        <begin position="421"/>
        <end position="482"/>
    </location>
</feature>
<feature type="signal peptide" evidence="6">
    <location>
        <begin position="1"/>
        <end position="17"/>
    </location>
</feature>
<gene>
    <name evidence="8" type="ORF">CAUJ_LOCUS183</name>
</gene>
<sequence>MMYIALLLLFFVKAASAQESNGCPAELKPLKLSAVAVWVRSFSNDTSQYRISDEDLSVRGYERMAPDKVDGVAMLARHPQDCVLPRCSIRLTAFQQTNGALLHMDNSLVANRADYENVEDDFYCAKSRGDCGADVPVFRLVKHSLQGPQYAYTLNGETMSGYEKEFAPICFAWTSAPSLLLFNSSSESVCYALKSKTNGKITYSTDYATSIFSIGTTASLQCDEDFVGTGQSSLLCTQSGWHPSVGLGSCMPRKAAASPSFLSSGSVDSPRDESGCLAPSTVPNGVVVYSQIPVNGTVAESSRAIVSCNLGFLATSQAASSCDYGSWTPSFPKCFPLLGYSCAILGDPQHGEVLMEKKEFVRFVQLQLIFDERIASPYKKGSIVRLKCARGFSPSGNTSASCLSSGWSNSLGECLPISSGPGCTQLEVTHGSVTYAQANPTSPYASGTTAFILCEPGFLPQGSPSALCLNGVWSPAIGQCTTVSLSVGGLNTGNSGATCPDLTSPINGAVTYSPASAQFGSHTSGTVATLNCNSGSVVSGGSLSSTCSNGVWSPPTLGTCSQATGPVDNTIIGGPLGETSNGMQCPNPVVPEGQLTYTQSSPSEPQKPSGTIVTFTCGDGSMVSGSSTSTCQNGVWSPTLGTCTSLGSSTMTTGAFGSSVQCLALMAPPGGNVTYTPQVASVFGPYNSGTVANLQCAQGTVQGSSTSTCQNGQWIPMSLGTCSQDSGLGSSTNLNNGAQCFAMLPPIEGEILYSTGPSLGPFPSGSSATLSCRNGLVVQGSSTSTCQNGVWQPPLVGPCAQSSGTLNGSVGSDQCSALPAPSGAQVSYSNGNTGSFAAGVIATVTCTQNGAILGTPACMGGIWTPQIGGSCEGNNDIGGLPTTDSPDRTRRQTASCLIGMLAPLGGEVSYSNGQPFGPYPAATVATAICTNSQPLSGVASASCLNGAWQPPSFGTCGGSLGTIPGFPGAGAGQCAALLPPLGATVAYSPAGTTMYNNGATATVTCSTGTPLGVATCQNGLWTPPITGSCSGQPGLGSGLQCSSPVPALGATISYSDGQALTHISGTKATIFCAGSTVSGSTTSTCQNGQWIPALGTCTGLNNPGSTGQQCFVPPVTPLGASVTYSTTSYLAPWPAGTSATLMCPAGQVVAGTTTTTCQGSQWVPAFGLCQPIGGVGLGSGCSPLGAIASSVVNGQMTYAPALTTSVALGTVASVSCFPGYRLQGPPTATCTSSGWSPLTLGTCFQQQGPTPSCGSLLPVTDGSISYSSEAAGPTFPNGAVAVLSCSTGFLVSGTSSVTCLNQVWTPGALGRCVRSGTQGVPGSACLSGLPAVLNGAVAYSNGQPLGPYPAGTVATATCNLGTTPLGEMSTSCINGQWLPTTLGTCSIVGSTLPGGVDPLVPGSALPCGAVATPLFGTISYSNIGVTYPSGSVATLVCSLGMFPQGQTTATCANGIWSPALGTCGGSPLLRVSDPKNQSIEAKLEKAKQEAGSTALGIEYDVPRADTCRSLIAPAFGEITFSRKSEHGAFELGTTAALRCSLGYEASGPTFSTCKKGFFRPPLGKCLGGKEPFSGICVPLTPPRNGRITYIQSGRSLDFEDGTTALLYCEEGFLVTGTATLQCHAGGWEPAAGFGTCDEISSS</sequence>
<evidence type="ECO:0000256" key="1">
    <source>
        <dbReference type="ARBA" id="ARBA00004328"/>
    </source>
</evidence>